<dbReference type="KEGG" id="hdu:HD_0965"/>
<proteinExistence type="predicted"/>
<reference evidence="2" key="1">
    <citation type="submission" date="2003-06" db="EMBL/GenBank/DDBJ databases">
        <title>The complete genome sequence of Haemophilus ducreyi.</title>
        <authorList>
            <person name="Munson R.S. Jr."/>
            <person name="Ray W.C."/>
            <person name="Mahairas G."/>
            <person name="Sabo P."/>
            <person name="Mungur R."/>
            <person name="Johnson L."/>
            <person name="Nguyen D."/>
            <person name="Wang J."/>
            <person name="Forst C."/>
            <person name="Hood L."/>
        </authorList>
    </citation>
    <scope>NUCLEOTIDE SEQUENCE [LARGE SCALE GENOMIC DNA]</scope>
    <source>
        <strain evidence="2">35000HP / ATCC 700724</strain>
    </source>
</reference>
<dbReference type="Proteomes" id="UP000001022">
    <property type="component" value="Chromosome"/>
</dbReference>
<dbReference type="AlphaFoldDB" id="Q7VML0"/>
<organism evidence="1 2">
    <name type="scientific">Haemophilus ducreyi (strain 35000HP / ATCC 700724)</name>
    <dbReference type="NCBI Taxonomy" id="233412"/>
    <lineage>
        <taxon>Bacteria</taxon>
        <taxon>Pseudomonadati</taxon>
        <taxon>Pseudomonadota</taxon>
        <taxon>Gammaproteobacteria</taxon>
        <taxon>Pasteurellales</taxon>
        <taxon>Pasteurellaceae</taxon>
        <taxon>Haemophilus</taxon>
    </lineage>
</organism>
<evidence type="ECO:0000313" key="1">
    <source>
        <dbReference type="EMBL" id="AAP95846.1"/>
    </source>
</evidence>
<accession>Q7VML0</accession>
<gene>
    <name evidence="1" type="ordered locus">HD_0965</name>
</gene>
<sequence length="30" mass="3290">MMTLYPGLNKSVGNQLRSVSGFPAWFSAET</sequence>
<evidence type="ECO:0000313" key="2">
    <source>
        <dbReference type="Proteomes" id="UP000001022"/>
    </source>
</evidence>
<protein>
    <submittedName>
        <fullName evidence="1">Uncharacterized protein</fullName>
    </submittedName>
</protein>
<keyword evidence="2" id="KW-1185">Reference proteome</keyword>
<dbReference type="HOGENOM" id="CLU_3403805_0_0_6"/>
<dbReference type="EMBL" id="AE017143">
    <property type="protein sequence ID" value="AAP95846.1"/>
    <property type="molecule type" value="Genomic_DNA"/>
</dbReference>
<name>Q7VML0_HAEDU</name>